<name>A0A5N5SNG5_9CRUS</name>
<protein>
    <recommendedName>
        <fullName evidence="3">Thioredoxin domain-containing protein</fullName>
    </recommendedName>
</protein>
<evidence type="ECO:0008006" key="3">
    <source>
        <dbReference type="Google" id="ProtNLM"/>
    </source>
</evidence>
<dbReference type="EMBL" id="SEYY01022876">
    <property type="protein sequence ID" value="KAB7495240.1"/>
    <property type="molecule type" value="Genomic_DNA"/>
</dbReference>
<proteinExistence type="predicted"/>
<gene>
    <name evidence="1" type="ORF">Anas_04501</name>
</gene>
<dbReference type="PANTHER" id="PTHR19991">
    <property type="entry name" value="L 2 01289"/>
    <property type="match status" value="1"/>
</dbReference>
<dbReference type="AlphaFoldDB" id="A0A5N5SNG5"/>
<dbReference type="InterPro" id="IPR036249">
    <property type="entry name" value="Thioredoxin-like_sf"/>
</dbReference>
<evidence type="ECO:0000313" key="1">
    <source>
        <dbReference type="EMBL" id="KAB7495240.1"/>
    </source>
</evidence>
<dbReference type="Gene3D" id="3.40.30.10">
    <property type="entry name" value="Glutaredoxin"/>
    <property type="match status" value="4"/>
</dbReference>
<dbReference type="SUPFAM" id="SSF52833">
    <property type="entry name" value="Thioredoxin-like"/>
    <property type="match status" value="4"/>
</dbReference>
<accession>A0A5N5SNG5</accession>
<feature type="non-terminal residue" evidence="1">
    <location>
        <position position="1"/>
    </location>
</feature>
<keyword evidence="2" id="KW-1185">Reference proteome</keyword>
<evidence type="ECO:0000313" key="2">
    <source>
        <dbReference type="Proteomes" id="UP000326759"/>
    </source>
</evidence>
<dbReference type="PANTHER" id="PTHR19991:SF3">
    <property type="entry name" value="LETHAL (2) 01289, ISOFORM F"/>
    <property type="match status" value="1"/>
</dbReference>
<sequence>LLLLVQDIFYLSFTLLVDKRNCKDCDKVLGELENIDDDSENFGVQFVKVADKKLAKSYGIKTFPALSYFRNKEPMHYEDKHDCRKCVKVLAELENIDDDADQLGIAFVKINDPELADEYSLGTLPALVYYRRRIPVVYDGDLLNEDKVLEWLVANKNTGDDDDTIEDVTLGLLNTLIDSMDHLAVIMYDRDEKDDMQILTELENIDDELDKEGIHIVKICDESALREFGIESTPALVYFENEVDDEEDGESQQALAELENIDDECDSHGIVFVKIDNKEEAAEYGIDNFPTMVYFEKSIPSVYFGSLLAEDEVLDWLIHQVENEEIEEVTDEMLDKLIEKTEHLAVLFYDKNQRRSKKVLSELENIDDDCDNRNIVFVKIDNEEEAKEYGIETIP</sequence>
<organism evidence="1 2">
    <name type="scientific">Armadillidium nasatum</name>
    <dbReference type="NCBI Taxonomy" id="96803"/>
    <lineage>
        <taxon>Eukaryota</taxon>
        <taxon>Metazoa</taxon>
        <taxon>Ecdysozoa</taxon>
        <taxon>Arthropoda</taxon>
        <taxon>Crustacea</taxon>
        <taxon>Multicrustacea</taxon>
        <taxon>Malacostraca</taxon>
        <taxon>Eumalacostraca</taxon>
        <taxon>Peracarida</taxon>
        <taxon>Isopoda</taxon>
        <taxon>Oniscidea</taxon>
        <taxon>Crinocheta</taxon>
        <taxon>Armadillidiidae</taxon>
        <taxon>Armadillidium</taxon>
    </lineage>
</organism>
<dbReference type="OrthoDB" id="6377965at2759"/>
<dbReference type="Proteomes" id="UP000326759">
    <property type="component" value="Unassembled WGS sequence"/>
</dbReference>
<comment type="caution">
    <text evidence="1">The sequence shown here is derived from an EMBL/GenBank/DDBJ whole genome shotgun (WGS) entry which is preliminary data.</text>
</comment>
<reference evidence="1 2" key="1">
    <citation type="journal article" date="2019" name="PLoS Biol.">
        <title>Sex chromosomes control vertical transmission of feminizing Wolbachia symbionts in an isopod.</title>
        <authorList>
            <person name="Becking T."/>
            <person name="Chebbi M.A."/>
            <person name="Giraud I."/>
            <person name="Moumen B."/>
            <person name="Laverre T."/>
            <person name="Caubet Y."/>
            <person name="Peccoud J."/>
            <person name="Gilbert C."/>
            <person name="Cordaux R."/>
        </authorList>
    </citation>
    <scope>NUCLEOTIDE SEQUENCE [LARGE SCALE GENOMIC DNA]</scope>
    <source>
        <strain evidence="1">ANa2</strain>
        <tissue evidence="1">Whole body excluding digestive tract and cuticle</tissue>
    </source>
</reference>